<dbReference type="EMBL" id="JABAGI010000003">
    <property type="protein sequence ID" value="NME61825.1"/>
    <property type="molecule type" value="Genomic_DNA"/>
</dbReference>
<name>A0A7X9NQ85_9BIFI</name>
<sequence>MTVNTNITDRNNVSLGAWFEATPEYGKLVRLGVPDPVIGAIEGDLALYAEDRGIDDFDDIPEGEVVAAIADNTDTQTRLRILWEYEYAGLEGCGDDYTEGIDRDQAVDDDGEAVFDRYSFIVDVSASDDTVPDWRDYGFTVEDIEDFART</sequence>
<proteinExistence type="predicted"/>
<accession>A0A7X9NQ85</accession>
<dbReference type="AlphaFoldDB" id="A0A7X9NQ85"/>
<gene>
    <name evidence="1" type="ORF">HF844_03275</name>
</gene>
<reference evidence="1 2" key="1">
    <citation type="submission" date="2020-04" db="EMBL/GenBank/DDBJ databases">
        <authorList>
            <person name="Hitch T.C.A."/>
            <person name="Wylensek D."/>
            <person name="Clavel T."/>
        </authorList>
    </citation>
    <scope>NUCLEOTIDE SEQUENCE [LARGE SCALE GENOMIC DNA]</scope>
    <source>
        <strain evidence="1 2">BSM-130-P53-3C</strain>
    </source>
</reference>
<evidence type="ECO:0000313" key="2">
    <source>
        <dbReference type="Proteomes" id="UP000588369"/>
    </source>
</evidence>
<dbReference type="Proteomes" id="UP000588369">
    <property type="component" value="Unassembled WGS sequence"/>
</dbReference>
<protein>
    <submittedName>
        <fullName evidence="1">Uncharacterized protein</fullName>
    </submittedName>
</protein>
<comment type="caution">
    <text evidence="1">The sequence shown here is derived from an EMBL/GenBank/DDBJ whole genome shotgun (WGS) entry which is preliminary data.</text>
</comment>
<organism evidence="1 2">
    <name type="scientific">Bifidobacterium thermophilum</name>
    <dbReference type="NCBI Taxonomy" id="33905"/>
    <lineage>
        <taxon>Bacteria</taxon>
        <taxon>Bacillati</taxon>
        <taxon>Actinomycetota</taxon>
        <taxon>Actinomycetes</taxon>
        <taxon>Bifidobacteriales</taxon>
        <taxon>Bifidobacteriaceae</taxon>
        <taxon>Bifidobacterium</taxon>
    </lineage>
</organism>
<dbReference type="RefSeq" id="WP_168983926.1">
    <property type="nucleotide sequence ID" value="NZ_JABAGI010000003.1"/>
</dbReference>
<evidence type="ECO:0000313" key="1">
    <source>
        <dbReference type="EMBL" id="NME61825.1"/>
    </source>
</evidence>